<dbReference type="Gene3D" id="3.30.420.40">
    <property type="match status" value="1"/>
</dbReference>
<dbReference type="GO" id="GO:0006508">
    <property type="term" value="P:proteolysis"/>
    <property type="evidence" value="ECO:0007669"/>
    <property type="project" value="UniProtKB-KW"/>
</dbReference>
<dbReference type="STRING" id="1318466.BN85401190"/>
<dbReference type="InterPro" id="IPR043129">
    <property type="entry name" value="ATPase_NBD"/>
</dbReference>
<proteinExistence type="predicted"/>
<name>U4KQX9_ALTPJ</name>
<dbReference type="InterPro" id="IPR000905">
    <property type="entry name" value="Gcp-like_dom"/>
</dbReference>
<organism evidence="2 3">
    <name type="scientific">Alteracholeplasma palmae (strain ATCC 49389 / J233)</name>
    <name type="common">Acholeplasma palmae</name>
    <dbReference type="NCBI Taxonomy" id="1318466"/>
    <lineage>
        <taxon>Bacteria</taxon>
        <taxon>Bacillati</taxon>
        <taxon>Mycoplasmatota</taxon>
        <taxon>Mollicutes</taxon>
        <taxon>Acholeplasmatales</taxon>
        <taxon>Acholeplasmataceae</taxon>
        <taxon>Acholeplasma</taxon>
    </lineage>
</organism>
<dbReference type="NCBIfam" id="TIGR03725">
    <property type="entry name" value="T6A_YeaZ"/>
    <property type="match status" value="1"/>
</dbReference>
<dbReference type="InterPro" id="IPR022496">
    <property type="entry name" value="T6A_TsaB"/>
</dbReference>
<dbReference type="HOGENOM" id="CLU_064886_0_2_14"/>
<dbReference type="Gene3D" id="3.30.420.200">
    <property type="match status" value="1"/>
</dbReference>
<dbReference type="EMBL" id="FO681347">
    <property type="protein sequence ID" value="CCV63696.1"/>
    <property type="molecule type" value="Genomic_DNA"/>
</dbReference>
<dbReference type="RefSeq" id="WP_026654521.1">
    <property type="nucleotide sequence ID" value="NC_022538.1"/>
</dbReference>
<evidence type="ECO:0000313" key="2">
    <source>
        <dbReference type="EMBL" id="CCV63696.1"/>
    </source>
</evidence>
<dbReference type="OrthoDB" id="9784166at2"/>
<reference evidence="2 3" key="1">
    <citation type="journal article" date="2013" name="J. Mol. Microbiol. Biotechnol.">
        <title>Analysis of the Complete Genomes of Acholeplasma brassicae , A. palmae and A. laidlawii and Their Comparison to the Obligate Parasites from ' Candidatus Phytoplasma'.</title>
        <authorList>
            <person name="Kube M."/>
            <person name="Siewert C."/>
            <person name="Migdoll A.M."/>
            <person name="Duduk B."/>
            <person name="Holz S."/>
            <person name="Rabus R."/>
            <person name="Seemuller E."/>
            <person name="Mitrovic J."/>
            <person name="Muller I."/>
            <person name="Buttner C."/>
            <person name="Reinhardt R."/>
        </authorList>
    </citation>
    <scope>NUCLEOTIDE SEQUENCE [LARGE SCALE GENOMIC DNA]</scope>
    <source>
        <strain evidence="2 3">J233</strain>
    </source>
</reference>
<dbReference type="SUPFAM" id="SSF53067">
    <property type="entry name" value="Actin-like ATPase domain"/>
    <property type="match status" value="1"/>
</dbReference>
<dbReference type="Proteomes" id="UP000032740">
    <property type="component" value="Chromosome"/>
</dbReference>
<keyword evidence="3" id="KW-1185">Reference proteome</keyword>
<dbReference type="KEGG" id="apal:BN85401190"/>
<dbReference type="GO" id="GO:0008233">
    <property type="term" value="F:peptidase activity"/>
    <property type="evidence" value="ECO:0007669"/>
    <property type="project" value="UniProtKB-KW"/>
</dbReference>
<sequence>MKKQLIFDVATDTQIVIYAVDSKIITKEIRVGKKDHAAYMIPLIDKVLKENNLTIKQIDQIIVGSGPGSYTGIRVAVMTAKMLSYTNQIDLYEISSLNLLTSGYEGIKTPMIDARNNNYFSASYDDEKVILKEALYAIDDLSKYQNHIVINSDTIKVNLENAQKFYQKVLDVHAFTPKYLRVTEAERNHDTTTNNK</sequence>
<dbReference type="AlphaFoldDB" id="U4KQX9"/>
<dbReference type="GO" id="GO:0002949">
    <property type="term" value="P:tRNA threonylcarbamoyladenosine modification"/>
    <property type="evidence" value="ECO:0007669"/>
    <property type="project" value="InterPro"/>
</dbReference>
<evidence type="ECO:0000313" key="3">
    <source>
        <dbReference type="Proteomes" id="UP000032740"/>
    </source>
</evidence>
<keyword evidence="2" id="KW-0378">Hydrolase</keyword>
<dbReference type="Pfam" id="PF00814">
    <property type="entry name" value="TsaD"/>
    <property type="match status" value="1"/>
</dbReference>
<keyword evidence="2" id="KW-0645">Protease</keyword>
<evidence type="ECO:0000259" key="1">
    <source>
        <dbReference type="Pfam" id="PF00814"/>
    </source>
</evidence>
<accession>U4KQX9</accession>
<gene>
    <name evidence="2" type="ORF">BN85401190</name>
</gene>
<protein>
    <submittedName>
        <fullName evidence="2">Putative glycoprotease, peptidase M22 family</fullName>
    </submittedName>
</protein>
<feature type="domain" description="Gcp-like" evidence="1">
    <location>
        <begin position="33"/>
        <end position="143"/>
    </location>
</feature>